<keyword evidence="2" id="KW-1133">Transmembrane helix</keyword>
<comment type="caution">
    <text evidence="3">The sequence shown here is derived from an EMBL/GenBank/DDBJ whole genome shotgun (WGS) entry which is preliminary data.</text>
</comment>
<accession>A0A8J4CCJ7</accession>
<reference evidence="3" key="1">
    <citation type="journal article" date="2021" name="Proc. Natl. Acad. Sci. U.S.A.">
        <title>Three genomes in the algal genus Volvox reveal the fate of a haploid sex-determining region after a transition to homothallism.</title>
        <authorList>
            <person name="Yamamoto K."/>
            <person name="Hamaji T."/>
            <person name="Kawai-Toyooka H."/>
            <person name="Matsuzaki R."/>
            <person name="Takahashi F."/>
            <person name="Nishimura Y."/>
            <person name="Kawachi M."/>
            <person name="Noguchi H."/>
            <person name="Minakuchi Y."/>
            <person name="Umen J.G."/>
            <person name="Toyoda A."/>
            <person name="Nozaki H."/>
        </authorList>
    </citation>
    <scope>NUCLEOTIDE SEQUENCE</scope>
    <source>
        <strain evidence="3">NIES-3786</strain>
    </source>
</reference>
<protein>
    <submittedName>
        <fullName evidence="3">Uncharacterized protein</fullName>
    </submittedName>
</protein>
<gene>
    <name evidence="3" type="ORF">Vretifemale_6962</name>
</gene>
<evidence type="ECO:0000256" key="2">
    <source>
        <dbReference type="SAM" id="Phobius"/>
    </source>
</evidence>
<proteinExistence type="predicted"/>
<evidence type="ECO:0000313" key="4">
    <source>
        <dbReference type="Proteomes" id="UP000747110"/>
    </source>
</evidence>
<feature type="transmembrane region" description="Helical" evidence="2">
    <location>
        <begin position="206"/>
        <end position="228"/>
    </location>
</feature>
<evidence type="ECO:0000256" key="1">
    <source>
        <dbReference type="SAM" id="MobiDB-lite"/>
    </source>
</evidence>
<keyword evidence="2" id="KW-0472">Membrane</keyword>
<evidence type="ECO:0000313" key="3">
    <source>
        <dbReference type="EMBL" id="GIL77528.1"/>
    </source>
</evidence>
<dbReference type="EMBL" id="BNCP01000010">
    <property type="protein sequence ID" value="GIL77528.1"/>
    <property type="molecule type" value="Genomic_DNA"/>
</dbReference>
<organism evidence="3 4">
    <name type="scientific">Volvox reticuliferus</name>
    <dbReference type="NCBI Taxonomy" id="1737510"/>
    <lineage>
        <taxon>Eukaryota</taxon>
        <taxon>Viridiplantae</taxon>
        <taxon>Chlorophyta</taxon>
        <taxon>core chlorophytes</taxon>
        <taxon>Chlorophyceae</taxon>
        <taxon>CS clade</taxon>
        <taxon>Chlamydomonadales</taxon>
        <taxon>Volvocaceae</taxon>
        <taxon>Volvox</taxon>
    </lineage>
</organism>
<dbReference type="Proteomes" id="UP000747110">
    <property type="component" value="Unassembled WGS sequence"/>
</dbReference>
<sequence length="297" mass="32016">MQQQHAIGPGSRPQLNLSCDRRPPGKFHHHNFFMEYVSLASFPSLGLRLSKLPCLRSRPQVEMAIGKPEMLLMLVVAAWAATTGPAAATRPEDELLSWTPAAPNGLSLRPADTPDGSSLLSWWLGFKTAHIEESSSGTTFTQNPFVATVPPMPATTTSAPGTLDHVKHLAITVPINVSSTGRKLSYAVRMSAKVRTPGMGASEHQLLILLILLIPLLLLMLCACVSGTGKLFSALVRSSYAVRMLPGTAPEIANYQSSICTTKLCTNYSPSSVSVIGRTPDFSFADDTSQRIAVQRY</sequence>
<name>A0A8J4CCJ7_9CHLO</name>
<keyword evidence="4" id="KW-1185">Reference proteome</keyword>
<keyword evidence="2" id="KW-0812">Transmembrane</keyword>
<feature type="region of interest" description="Disordered" evidence="1">
    <location>
        <begin position="1"/>
        <end position="21"/>
    </location>
</feature>
<dbReference type="AlphaFoldDB" id="A0A8J4CCJ7"/>
<dbReference type="OrthoDB" id="529360at2759"/>